<dbReference type="GO" id="GO:0004326">
    <property type="term" value="F:tetrahydrofolylpolyglutamate synthase activity"/>
    <property type="evidence" value="ECO:0007669"/>
    <property type="project" value="UniProtKB-EC"/>
</dbReference>
<dbReference type="InterPro" id="IPR018109">
    <property type="entry name" value="Folylpolyglutamate_synth_CS"/>
</dbReference>
<dbReference type="SUPFAM" id="SSF51717">
    <property type="entry name" value="Dihydropteroate synthetase-like"/>
    <property type="match status" value="1"/>
</dbReference>
<accession>A0ABD5YQ26</accession>
<comment type="similarity">
    <text evidence="5">In the C-terminal section; belongs to the DHPS family.</text>
</comment>
<dbReference type="PROSITE" id="PS00792">
    <property type="entry name" value="DHPS_1"/>
    <property type="match status" value="1"/>
</dbReference>
<dbReference type="InterPro" id="IPR000489">
    <property type="entry name" value="Pterin-binding_dom"/>
</dbReference>
<evidence type="ECO:0000256" key="16">
    <source>
        <dbReference type="ARBA" id="ARBA00047493"/>
    </source>
</evidence>
<keyword evidence="14" id="KW-0289">Folate biosynthesis</keyword>
<dbReference type="PANTHER" id="PTHR20941">
    <property type="entry name" value="FOLATE SYNTHESIS PROTEINS"/>
    <property type="match status" value="1"/>
</dbReference>
<keyword evidence="11" id="KW-0547">Nucleotide-binding</keyword>
<dbReference type="Gene3D" id="3.20.20.20">
    <property type="entry name" value="Dihydropteroate synthase-like"/>
    <property type="match status" value="1"/>
</dbReference>
<dbReference type="InterPro" id="IPR045031">
    <property type="entry name" value="DHP_synth-like"/>
</dbReference>
<dbReference type="InterPro" id="IPR004101">
    <property type="entry name" value="Mur_ligase_C"/>
</dbReference>
<dbReference type="SUPFAM" id="SSF53623">
    <property type="entry name" value="MurD-like peptide ligases, catalytic domain"/>
    <property type="match status" value="1"/>
</dbReference>
<dbReference type="InterPro" id="IPR036615">
    <property type="entry name" value="Mur_ligase_C_dom_sf"/>
</dbReference>
<evidence type="ECO:0000256" key="11">
    <source>
        <dbReference type="ARBA" id="ARBA00022741"/>
    </source>
</evidence>
<evidence type="ECO:0000256" key="12">
    <source>
        <dbReference type="ARBA" id="ARBA00022840"/>
    </source>
</evidence>
<keyword evidence="22" id="KW-1185">Reference proteome</keyword>
<keyword evidence="10" id="KW-0479">Metal-binding</keyword>
<keyword evidence="15" id="KW-0511">Multifunctional enzyme</keyword>
<dbReference type="GO" id="GO:0005524">
    <property type="term" value="F:ATP binding"/>
    <property type="evidence" value="ECO:0007669"/>
    <property type="project" value="UniProtKB-KW"/>
</dbReference>
<evidence type="ECO:0000313" key="21">
    <source>
        <dbReference type="EMBL" id="MFC7189992.1"/>
    </source>
</evidence>
<evidence type="ECO:0000256" key="1">
    <source>
        <dbReference type="ARBA" id="ARBA00000012"/>
    </source>
</evidence>
<comment type="pathway">
    <text evidence="4">Cofactor biosynthesis; tetrahydrofolylpolyglutamate biosynthesis.</text>
</comment>
<dbReference type="GO" id="GO:0004156">
    <property type="term" value="F:dihydropteroate synthase activity"/>
    <property type="evidence" value="ECO:0007669"/>
    <property type="project" value="UniProtKB-EC"/>
</dbReference>
<dbReference type="Gene3D" id="3.40.1190.10">
    <property type="entry name" value="Mur-like, catalytic domain"/>
    <property type="match status" value="1"/>
</dbReference>
<evidence type="ECO:0000256" key="18">
    <source>
        <dbReference type="ARBA" id="ARBA00060901"/>
    </source>
</evidence>
<dbReference type="SUPFAM" id="SSF53244">
    <property type="entry name" value="MurD-like peptide ligases, peptide-binding domain"/>
    <property type="match status" value="1"/>
</dbReference>
<comment type="caution">
    <text evidence="21">The sequence shown here is derived from an EMBL/GenBank/DDBJ whole genome shotgun (WGS) entry which is preliminary data.</text>
</comment>
<keyword evidence="13" id="KW-0460">Magnesium</keyword>
<comment type="similarity">
    <text evidence="18">In the N-terminal section; belongs to the folylpolyglutamate synthase family.</text>
</comment>
<evidence type="ECO:0000256" key="17">
    <source>
        <dbReference type="ARBA" id="ARBA00057011"/>
    </source>
</evidence>
<comment type="catalytic activity">
    <reaction evidence="16">
        <text>(6S)-5,6,7,8-tetrahydrofolyl-(gamma-L-Glu)(n) + L-glutamate + ATP = (6S)-5,6,7,8-tetrahydrofolyl-(gamma-L-Glu)(n+1) + ADP + phosphate + H(+)</text>
        <dbReference type="Rhea" id="RHEA:10580"/>
        <dbReference type="Rhea" id="RHEA-COMP:14738"/>
        <dbReference type="Rhea" id="RHEA-COMP:14740"/>
        <dbReference type="ChEBI" id="CHEBI:15378"/>
        <dbReference type="ChEBI" id="CHEBI:29985"/>
        <dbReference type="ChEBI" id="CHEBI:30616"/>
        <dbReference type="ChEBI" id="CHEBI:43474"/>
        <dbReference type="ChEBI" id="CHEBI:141005"/>
        <dbReference type="ChEBI" id="CHEBI:456216"/>
        <dbReference type="EC" id="6.3.2.17"/>
    </reaction>
</comment>
<evidence type="ECO:0000256" key="4">
    <source>
        <dbReference type="ARBA" id="ARBA00005150"/>
    </source>
</evidence>
<evidence type="ECO:0000256" key="5">
    <source>
        <dbReference type="ARBA" id="ARBA00009951"/>
    </source>
</evidence>
<evidence type="ECO:0000256" key="3">
    <source>
        <dbReference type="ARBA" id="ARBA00004763"/>
    </source>
</evidence>
<evidence type="ECO:0000256" key="8">
    <source>
        <dbReference type="ARBA" id="ARBA00022598"/>
    </source>
</evidence>
<protein>
    <recommendedName>
        <fullName evidence="19">Probable bifunctional folylpolyglutamate synthase/dihydropteroate synthase</fullName>
        <ecNumber evidence="6">2.5.1.15</ecNumber>
        <ecNumber evidence="7">6.3.2.17</ecNumber>
    </recommendedName>
</protein>
<dbReference type="InterPro" id="IPR001645">
    <property type="entry name" value="Folylpolyglutamate_synth"/>
</dbReference>
<evidence type="ECO:0000256" key="19">
    <source>
        <dbReference type="ARBA" id="ARBA00068433"/>
    </source>
</evidence>
<dbReference type="EC" id="6.3.2.17" evidence="7"/>
<dbReference type="GO" id="GO:0046656">
    <property type="term" value="P:folic acid biosynthetic process"/>
    <property type="evidence" value="ECO:0007669"/>
    <property type="project" value="UniProtKB-KW"/>
</dbReference>
<sequence length="828" mass="89307">MEYHETVNTLERLRRLRPKLGTRTTASLLEHLGNPHEGMAAIQIAGSNGKGSTARVLDRILREAGLSVGLYTSPDLNDFRERVRVRGRNIPKREVVRFVEEAWPYIVDRAVEGDGPTFFEVCTALALWHFDRENVDCAVLEVGIGGRYDATSVVDPVAAAVTSVSLEHTDILGSTVEEIARDKAQVAPTDAPLVTGATGRALETIREEADVLTVGSTRVDSSVADRETVHDPESGPDIGVTEGEMVSSSMAAVSVDGPDWRVESRTPLLGQYQAVNIGIAGTLARQVADVTEHDIAAGIRNVHWPGRFEVMDDTPLTVLDGAHNPDACAKLSTVLERFDYDDLSLVFGAMRDKDHRAMCRSLPSADRVFLAEPAVNRAEDTAVLSTVFERETDGTVEQCGSVLGAVDRALQQADAADCVVIAGSLYTVAEARDRWTRAPIPTQTDTTARARSVVRAADVPAAERPAPDQMVHRTIRFHARREQATLLRTTMLSLGGTCSVSEIAADEHIDVVMTGTLAQFRDLVRQLRGQSEFNHIASQLNHALGIETNGKDESSDDYPWENGTAMMGILNVTPDSFHDSSESVEAACARAEEMVAAGADILDIGAESTRPGADPVTAEEERERLLPVLDRLTDSTAMISVDTRKPAVAEAALEAGVEMINDVSGLADAAMRSVVAEWDVPVVVMHSLSTPVDPKQQYSYGDVVDDVLSELTERVLLAERAGIDRSRVVVDPGLGFGKRATESFELLDRLDEFSALGTPIMVGHSHKSMFEHAGCGPDERLAPTIAATTLATERGADIVRVHDVAPNAAAVATAERTTRTDHSSDPSL</sequence>
<dbReference type="Gene3D" id="3.90.190.20">
    <property type="entry name" value="Mur ligase, C-terminal domain"/>
    <property type="match status" value="1"/>
</dbReference>
<dbReference type="EC" id="2.5.1.15" evidence="6"/>
<comment type="pathway">
    <text evidence="3">Cofactor biosynthesis; tetrahydrofolate biosynthesis; 7,8-dihydrofolate from 2-amino-4-hydroxy-6-hydroxymethyl-7,8-dihydropteridine diphosphate and 4-aminobenzoate: step 1/2.</text>
</comment>
<dbReference type="GeneID" id="76199564"/>
<gene>
    <name evidence="21" type="primary">folP</name>
    <name evidence="21" type="ORF">ACFQL7_09075</name>
</gene>
<dbReference type="InterPro" id="IPR036565">
    <property type="entry name" value="Mur-like_cat_sf"/>
</dbReference>
<comment type="function">
    <text evidence="17">Can complement an H.volcanii mutant strain that is thymidine auxotroph because it lacks the two dihydrofolate reductase genes encoded by hdrA and hdrB.</text>
</comment>
<reference evidence="21 22" key="1">
    <citation type="journal article" date="2019" name="Int. J. Syst. Evol. Microbiol.">
        <title>The Global Catalogue of Microorganisms (GCM) 10K type strain sequencing project: providing services to taxonomists for standard genome sequencing and annotation.</title>
        <authorList>
            <consortium name="The Broad Institute Genomics Platform"/>
            <consortium name="The Broad Institute Genome Sequencing Center for Infectious Disease"/>
            <person name="Wu L."/>
            <person name="Ma J."/>
        </authorList>
    </citation>
    <scope>NUCLEOTIDE SEQUENCE [LARGE SCALE GENOMIC DNA]</scope>
    <source>
        <strain evidence="21 22">RDMS1</strain>
    </source>
</reference>
<dbReference type="NCBIfam" id="TIGR01499">
    <property type="entry name" value="folC"/>
    <property type="match status" value="1"/>
</dbReference>
<dbReference type="CDD" id="cd00739">
    <property type="entry name" value="DHPS"/>
    <property type="match status" value="1"/>
</dbReference>
<evidence type="ECO:0000313" key="22">
    <source>
        <dbReference type="Proteomes" id="UP001596417"/>
    </source>
</evidence>
<evidence type="ECO:0000256" key="9">
    <source>
        <dbReference type="ARBA" id="ARBA00022679"/>
    </source>
</evidence>
<dbReference type="PROSITE" id="PS50972">
    <property type="entry name" value="PTERIN_BINDING"/>
    <property type="match status" value="1"/>
</dbReference>
<evidence type="ECO:0000256" key="7">
    <source>
        <dbReference type="ARBA" id="ARBA00013025"/>
    </source>
</evidence>
<dbReference type="Proteomes" id="UP001596417">
    <property type="component" value="Unassembled WGS sequence"/>
</dbReference>
<dbReference type="InterPro" id="IPR011005">
    <property type="entry name" value="Dihydropteroate_synth-like_sf"/>
</dbReference>
<dbReference type="PROSITE" id="PS00793">
    <property type="entry name" value="DHPS_2"/>
    <property type="match status" value="1"/>
</dbReference>
<evidence type="ECO:0000256" key="13">
    <source>
        <dbReference type="ARBA" id="ARBA00022842"/>
    </source>
</evidence>
<dbReference type="PROSITE" id="PS01012">
    <property type="entry name" value="FOLYLPOLYGLU_SYNT_2"/>
    <property type="match status" value="1"/>
</dbReference>
<dbReference type="GO" id="GO:0046872">
    <property type="term" value="F:metal ion binding"/>
    <property type="evidence" value="ECO:0007669"/>
    <property type="project" value="UniProtKB-KW"/>
</dbReference>
<keyword evidence="12" id="KW-0067">ATP-binding</keyword>
<organism evidence="21 22">
    <name type="scientific">Halocatena marina</name>
    <dbReference type="NCBI Taxonomy" id="2934937"/>
    <lineage>
        <taxon>Archaea</taxon>
        <taxon>Methanobacteriati</taxon>
        <taxon>Methanobacteriota</taxon>
        <taxon>Stenosarchaea group</taxon>
        <taxon>Halobacteria</taxon>
        <taxon>Halobacteriales</taxon>
        <taxon>Natronomonadaceae</taxon>
        <taxon>Halocatena</taxon>
    </lineage>
</organism>
<dbReference type="PANTHER" id="PTHR20941:SF1">
    <property type="entry name" value="FOLIC ACID SYNTHESIS PROTEIN FOL1"/>
    <property type="match status" value="1"/>
</dbReference>
<dbReference type="NCBIfam" id="TIGR01496">
    <property type="entry name" value="DHPS"/>
    <property type="match status" value="1"/>
</dbReference>
<dbReference type="AlphaFoldDB" id="A0ABD5YQ26"/>
<keyword evidence="9 21" id="KW-0808">Transferase</keyword>
<dbReference type="Pfam" id="PF08245">
    <property type="entry name" value="Mur_ligase_M"/>
    <property type="match status" value="1"/>
</dbReference>
<keyword evidence="8" id="KW-0436">Ligase</keyword>
<dbReference type="FunFam" id="3.40.1190.10:FF:000011">
    <property type="entry name" value="Folylpolyglutamate synthase/dihydrofolate synthase"/>
    <property type="match status" value="1"/>
</dbReference>
<dbReference type="Pfam" id="PF02875">
    <property type="entry name" value="Mur_ligase_C"/>
    <property type="match status" value="1"/>
</dbReference>
<feature type="domain" description="Pterin-binding" evidence="20">
    <location>
        <begin position="564"/>
        <end position="812"/>
    </location>
</feature>
<evidence type="ECO:0000256" key="6">
    <source>
        <dbReference type="ARBA" id="ARBA00012458"/>
    </source>
</evidence>
<dbReference type="InterPro" id="IPR013221">
    <property type="entry name" value="Mur_ligase_cen"/>
</dbReference>
<evidence type="ECO:0000256" key="10">
    <source>
        <dbReference type="ARBA" id="ARBA00022723"/>
    </source>
</evidence>
<name>A0ABD5YQ26_9EURY</name>
<proteinExistence type="inferred from homology"/>
<evidence type="ECO:0000259" key="20">
    <source>
        <dbReference type="PROSITE" id="PS50972"/>
    </source>
</evidence>
<evidence type="ECO:0000256" key="15">
    <source>
        <dbReference type="ARBA" id="ARBA00023268"/>
    </source>
</evidence>
<dbReference type="InterPro" id="IPR006390">
    <property type="entry name" value="DHP_synth_dom"/>
</dbReference>
<comment type="cofactor">
    <cofactor evidence="2">
        <name>Mg(2+)</name>
        <dbReference type="ChEBI" id="CHEBI:18420"/>
    </cofactor>
</comment>
<comment type="catalytic activity">
    <reaction evidence="1">
        <text>(7,8-dihydropterin-6-yl)methyl diphosphate + 4-aminobenzoate = 7,8-dihydropteroate + diphosphate</text>
        <dbReference type="Rhea" id="RHEA:19949"/>
        <dbReference type="ChEBI" id="CHEBI:17836"/>
        <dbReference type="ChEBI" id="CHEBI:17839"/>
        <dbReference type="ChEBI" id="CHEBI:33019"/>
        <dbReference type="ChEBI" id="CHEBI:72950"/>
        <dbReference type="EC" id="2.5.1.15"/>
    </reaction>
</comment>
<dbReference type="EMBL" id="JBHTAX010000001">
    <property type="protein sequence ID" value="MFC7189992.1"/>
    <property type="molecule type" value="Genomic_DNA"/>
</dbReference>
<dbReference type="RefSeq" id="WP_264554643.1">
    <property type="nucleotide sequence ID" value="NZ_CP109979.1"/>
</dbReference>
<evidence type="ECO:0000256" key="2">
    <source>
        <dbReference type="ARBA" id="ARBA00001946"/>
    </source>
</evidence>
<evidence type="ECO:0000256" key="14">
    <source>
        <dbReference type="ARBA" id="ARBA00022909"/>
    </source>
</evidence>
<dbReference type="Pfam" id="PF00809">
    <property type="entry name" value="Pterin_bind"/>
    <property type="match status" value="1"/>
</dbReference>